<proteinExistence type="predicted"/>
<dbReference type="AlphaFoldDB" id="A0A923KX98"/>
<dbReference type="RefSeq" id="WP_148568313.1">
    <property type="nucleotide sequence ID" value="NZ_RXYA01000016.1"/>
</dbReference>
<feature type="compositionally biased region" description="Low complexity" evidence="1">
    <location>
        <begin position="356"/>
        <end position="365"/>
    </location>
</feature>
<reference evidence="2" key="2">
    <citation type="submission" date="2020-10" db="EMBL/GenBank/DDBJ databases">
        <title>Comparative genomics of the Acetobacterium genus.</title>
        <authorList>
            <person name="Marshall C."/>
            <person name="May H."/>
            <person name="Norman S."/>
        </authorList>
    </citation>
    <scope>NUCLEOTIDE SEQUENCE</scope>
    <source>
        <strain evidence="2">DER-2019</strain>
    </source>
</reference>
<evidence type="ECO:0000313" key="2">
    <source>
        <dbReference type="EMBL" id="MBC3889053.1"/>
    </source>
</evidence>
<dbReference type="PANTHER" id="PTHR37291:SF1">
    <property type="entry name" value="TYPE IV METHYL-DIRECTED RESTRICTION ENZYME ECOKMCRB SUBUNIT"/>
    <property type="match status" value="1"/>
</dbReference>
<dbReference type="OrthoDB" id="9781481at2"/>
<dbReference type="EMBL" id="WJBD01000014">
    <property type="protein sequence ID" value="MBC3889053.1"/>
    <property type="molecule type" value="Genomic_DNA"/>
</dbReference>
<protein>
    <submittedName>
        <fullName evidence="2">Uncharacterized protein</fullName>
    </submittedName>
</protein>
<comment type="caution">
    <text evidence="2">The sequence shown here is derived from an EMBL/GenBank/DDBJ whole genome shotgun (WGS) entry which is preliminary data.</text>
</comment>
<dbReference type="InterPro" id="IPR052934">
    <property type="entry name" value="Methyl-DNA_Rec/Restrict_Enz"/>
</dbReference>
<dbReference type="Proteomes" id="UP000616595">
    <property type="component" value="Unassembled WGS sequence"/>
</dbReference>
<gene>
    <name evidence="2" type="ORF">GH810_12080</name>
</gene>
<evidence type="ECO:0000313" key="3">
    <source>
        <dbReference type="Proteomes" id="UP000616595"/>
    </source>
</evidence>
<accession>A0A923KX98</accession>
<keyword evidence="3" id="KW-1185">Reference proteome</keyword>
<evidence type="ECO:0000256" key="1">
    <source>
        <dbReference type="SAM" id="MobiDB-lite"/>
    </source>
</evidence>
<reference evidence="2" key="1">
    <citation type="submission" date="2019-10" db="EMBL/GenBank/DDBJ databases">
        <authorList>
            <person name="Ross D.E."/>
            <person name="Gulliver D."/>
        </authorList>
    </citation>
    <scope>NUCLEOTIDE SEQUENCE</scope>
    <source>
        <strain evidence="2">DER-2019</strain>
    </source>
</reference>
<dbReference type="PANTHER" id="PTHR37291">
    <property type="entry name" value="5-METHYLCYTOSINE-SPECIFIC RESTRICTION ENZYME B"/>
    <property type="match status" value="1"/>
</dbReference>
<organism evidence="2 3">
    <name type="scientific">Acetobacterium paludosum</name>
    <dbReference type="NCBI Taxonomy" id="52693"/>
    <lineage>
        <taxon>Bacteria</taxon>
        <taxon>Bacillati</taxon>
        <taxon>Bacillota</taxon>
        <taxon>Clostridia</taxon>
        <taxon>Eubacteriales</taxon>
        <taxon>Eubacteriaceae</taxon>
        <taxon>Acetobacterium</taxon>
    </lineage>
</organism>
<sequence length="371" mass="44079">MKEWYYFTFIRVIWKVKSNPENWMCVALIDFTFYDKPQDICRFENEIYWKKNLNKKNKVSYQDEIIAVLKLFGGEAHLTSIQEEIQNRKRLKEIQTDADWQARVRFTLQQLSSDSKSFAHEEDLFYCKSFNSGVWGLREMAKEQNEVYSKEQFLSEIAIDPVKYDAIVALLKEKKSLIIKSTSGIGNSLMAECLAFSMMKEKDQKRISIVQLDKYFLNREVVFEYGSKNKGDFFLAEGLFMNFCKKAIEDSENDYYFIIEEINRENLNKILLDLIFFFKRDKHENYQITRNFNDKIFCIPDNVLVMVMMDTGGKSITFIETILQRNFNIIKIEPAYDRDGFVNYNKKSGDQKNNKRNNQNNSYKQRFVQQA</sequence>
<name>A0A923KX98_9FIRM</name>
<feature type="region of interest" description="Disordered" evidence="1">
    <location>
        <begin position="346"/>
        <end position="371"/>
    </location>
</feature>